<dbReference type="InterPro" id="IPR012341">
    <property type="entry name" value="6hp_glycosidase-like_sf"/>
</dbReference>
<dbReference type="Gene3D" id="1.50.10.10">
    <property type="match status" value="1"/>
</dbReference>
<evidence type="ECO:0000259" key="4">
    <source>
        <dbReference type="Pfam" id="PF05592"/>
    </source>
</evidence>
<organism evidence="8 9">
    <name type="scientific">Bifidobacterium dentium</name>
    <dbReference type="NCBI Taxonomy" id="1689"/>
    <lineage>
        <taxon>Bacteria</taxon>
        <taxon>Bacillati</taxon>
        <taxon>Actinomycetota</taxon>
        <taxon>Actinomycetes</taxon>
        <taxon>Bifidobacteriales</taxon>
        <taxon>Bifidobacteriaceae</taxon>
        <taxon>Bifidobacterium</taxon>
    </lineage>
</organism>
<evidence type="ECO:0000313" key="8">
    <source>
        <dbReference type="EMBL" id="KAB7461724.1"/>
    </source>
</evidence>
<dbReference type="InterPro" id="IPR016007">
    <property type="entry name" value="Alpha_rhamnosid"/>
</dbReference>
<dbReference type="Pfam" id="PF05592">
    <property type="entry name" value="Bac_rhamnosid"/>
    <property type="match status" value="1"/>
</dbReference>
<gene>
    <name evidence="8" type="ORF">GBB04_04525</name>
</gene>
<dbReference type="EMBL" id="WDPD01000003">
    <property type="protein sequence ID" value="KAB7461724.1"/>
    <property type="molecule type" value="Genomic_DNA"/>
</dbReference>
<dbReference type="InterPro" id="IPR013737">
    <property type="entry name" value="Bac_rhamnosid_N"/>
</dbReference>
<dbReference type="InterPro" id="IPR035396">
    <property type="entry name" value="Bac_rhamnosid6H"/>
</dbReference>
<dbReference type="GO" id="GO:0030596">
    <property type="term" value="F:alpha-L-rhamnosidase activity"/>
    <property type="evidence" value="ECO:0007669"/>
    <property type="project" value="UniProtKB-EC"/>
</dbReference>
<feature type="domain" description="Alpha-L-rhamnosidase C-terminal" evidence="7">
    <location>
        <begin position="809"/>
        <end position="878"/>
    </location>
</feature>
<reference evidence="8 9" key="1">
    <citation type="journal article" date="2019" name="Nat. Med.">
        <title>A library of human gut bacterial isolates paired with longitudinal multiomics data enables mechanistic microbiome research.</title>
        <authorList>
            <person name="Poyet M."/>
            <person name="Groussin M."/>
            <person name="Gibbons S.M."/>
            <person name="Avila-Pacheco J."/>
            <person name="Jiang X."/>
            <person name="Kearney S.M."/>
            <person name="Perrotta A.R."/>
            <person name="Berdy B."/>
            <person name="Zhao S."/>
            <person name="Lieberman T.D."/>
            <person name="Swanson P.K."/>
            <person name="Smith M."/>
            <person name="Roesemann S."/>
            <person name="Alexander J.E."/>
            <person name="Rich S.A."/>
            <person name="Livny J."/>
            <person name="Vlamakis H."/>
            <person name="Clish C."/>
            <person name="Bullock K."/>
            <person name="Deik A."/>
            <person name="Scott J."/>
            <person name="Pierce K.A."/>
            <person name="Xavier R.J."/>
            <person name="Alm E.J."/>
        </authorList>
    </citation>
    <scope>NUCLEOTIDE SEQUENCE [LARGE SCALE GENOMIC DNA]</scope>
    <source>
        <strain evidence="8 9">BIOML-A2</strain>
    </source>
</reference>
<evidence type="ECO:0000259" key="6">
    <source>
        <dbReference type="Pfam" id="PF17389"/>
    </source>
</evidence>
<comment type="catalytic activity">
    <reaction evidence="1">
        <text>Hydrolysis of terminal non-reducing alpha-L-rhamnose residues in alpha-L-rhamnosides.</text>
        <dbReference type="EC" id="3.2.1.40"/>
    </reaction>
</comment>
<dbReference type="Pfam" id="PF17389">
    <property type="entry name" value="Bac_rhamnosid6H"/>
    <property type="match status" value="1"/>
</dbReference>
<dbReference type="EC" id="3.2.1.40" evidence="2"/>
<keyword evidence="3" id="KW-0378">Hydrolase</keyword>
<evidence type="ECO:0000259" key="5">
    <source>
        <dbReference type="Pfam" id="PF08531"/>
    </source>
</evidence>
<dbReference type="PIRSF" id="PIRSF010631">
    <property type="entry name" value="A-rhamnsds"/>
    <property type="match status" value="1"/>
</dbReference>
<dbReference type="Proteomes" id="UP000429211">
    <property type="component" value="Unassembled WGS sequence"/>
</dbReference>
<dbReference type="PANTHER" id="PTHR33307:SF6">
    <property type="entry name" value="ALPHA-RHAMNOSIDASE (EUROFUNG)-RELATED"/>
    <property type="match status" value="1"/>
</dbReference>
<evidence type="ECO:0000259" key="7">
    <source>
        <dbReference type="Pfam" id="PF17390"/>
    </source>
</evidence>
<dbReference type="SUPFAM" id="SSF48208">
    <property type="entry name" value="Six-hairpin glycosidases"/>
    <property type="match status" value="1"/>
</dbReference>
<proteinExistence type="predicted"/>
<feature type="domain" description="Bacterial alpha-L-rhamnosidase N-terminal" evidence="5">
    <location>
        <begin position="160"/>
        <end position="333"/>
    </location>
</feature>
<evidence type="ECO:0000256" key="2">
    <source>
        <dbReference type="ARBA" id="ARBA00012652"/>
    </source>
</evidence>
<feature type="domain" description="Alpha-L-rhamnosidase concanavalin-like" evidence="4">
    <location>
        <begin position="351"/>
        <end position="444"/>
    </location>
</feature>
<dbReference type="Pfam" id="PF17390">
    <property type="entry name" value="Bac_rhamnosid_C"/>
    <property type="match status" value="1"/>
</dbReference>
<name>A0A7J5TIL4_9BIFI</name>
<dbReference type="Pfam" id="PF08531">
    <property type="entry name" value="Bac_rhamnosid_N"/>
    <property type="match status" value="1"/>
</dbReference>
<dbReference type="AlphaFoldDB" id="A0A7J5TIL4"/>
<dbReference type="InterPro" id="IPR008928">
    <property type="entry name" value="6-hairpin_glycosidase_sf"/>
</dbReference>
<evidence type="ECO:0000256" key="3">
    <source>
        <dbReference type="ARBA" id="ARBA00022801"/>
    </source>
</evidence>
<dbReference type="GO" id="GO:0005975">
    <property type="term" value="P:carbohydrate metabolic process"/>
    <property type="evidence" value="ECO:0007669"/>
    <property type="project" value="InterPro"/>
</dbReference>
<dbReference type="Gene3D" id="2.60.420.10">
    <property type="entry name" value="Maltose phosphorylase, domain 3"/>
    <property type="match status" value="1"/>
</dbReference>
<dbReference type="InterPro" id="IPR035398">
    <property type="entry name" value="Bac_rhamnosid_C"/>
</dbReference>
<comment type="caution">
    <text evidence="8">The sequence shown here is derived from an EMBL/GenBank/DDBJ whole genome shotgun (WGS) entry which is preliminary data.</text>
</comment>
<evidence type="ECO:0000256" key="1">
    <source>
        <dbReference type="ARBA" id="ARBA00001445"/>
    </source>
</evidence>
<sequence length="890" mass="98900">MRIMDTQIIKPIAVGDLHITRFTIEHFPGDALGIPTATPRMNWTYSRTVPDGSQILLKISRRIPGAQAREEYTYLPPEDNVLVPWQFTPLASREEVFATVQLVSAAHKPLSDPSATLHFEAGLMQEYEHVADFVGPSWAEPETDHRHLPLVRTEIAIKAKPKRARLYLSALGLVEAEINGVKIGNDALIPGWTNYEQRVQCWTYDVTDELNEGANAMGFWLGDGWYRGRLGFDGGYVNYYGDRLGVFAQLEIEYEDGGIEHVYSNAWDRQWKASLGPIVCSDLCEGERYDARLEQPGWSEPGFDDSNWKPVSEIFYDPAKIENPDTSPVRAHEINEPVSIARTGDTPDGRGIWLVDFGQNCTQRIRLRIAGLEAGQSVELHHVEVLEPNGEIATRTLRRGQQHDIYTSNGTDAWWEPRFAMHGFRYAQIEGVVGELTVADIECHVYHSVMDRAGELETSNPLLNRLHANALWSMRSNFVSVPQDCPQRDERMGWTGDICLFAPTAAYLYDVYGFLKSWLKDVRADQVKWGTVPFYVPFIPLGGWAHPQAISTWGDSAVEVPWVLYMESGDPQILADSYELSRDWIDEVAGYLSADGVWDRRPDYVLGQLGDWLDPTAPPDDPTQAMTEKELVATAFFARSCAQAEQIAQILGKSEDVVRFGDLRKHVTSGFLGRFTNLDGTMTSDTQCAYALAIAFGLLDGEPVRRVKAGNRLAKLVRESGGKVSTGFAGTPFVLPALTMTGHNEEAYGLLLSEECPSWLYQVKMGATTTWERWDSMRPDGSLNPGGMTSFNHYALGSVAEWMHAHIGGLEAIEAGWKRFRVAPVIGGGIDYASTAHVTPYGKASVAWKTSETGVELDVTVPIGATAVVELPDHEPTELIGGTHHLVVAL</sequence>
<dbReference type="RefSeq" id="WP_034521965.1">
    <property type="nucleotide sequence ID" value="NZ_CACRSP010000009.1"/>
</dbReference>
<dbReference type="Gene3D" id="2.60.120.260">
    <property type="entry name" value="Galactose-binding domain-like"/>
    <property type="match status" value="2"/>
</dbReference>
<feature type="domain" description="Alpha-L-rhamnosidase six-hairpin glycosidase" evidence="6">
    <location>
        <begin position="452"/>
        <end position="807"/>
    </location>
</feature>
<dbReference type="InterPro" id="IPR008902">
    <property type="entry name" value="Rhamnosid_concanavalin"/>
</dbReference>
<evidence type="ECO:0000313" key="9">
    <source>
        <dbReference type="Proteomes" id="UP000429211"/>
    </source>
</evidence>
<protein>
    <recommendedName>
        <fullName evidence="2">alpha-L-rhamnosidase</fullName>
        <ecNumber evidence="2">3.2.1.40</ecNumber>
    </recommendedName>
</protein>
<dbReference type="PANTHER" id="PTHR33307">
    <property type="entry name" value="ALPHA-RHAMNOSIDASE (EUROFUNG)"/>
    <property type="match status" value="1"/>
</dbReference>
<dbReference type="Pfam" id="PF25788">
    <property type="entry name" value="Ig_Rha78A_N"/>
    <property type="match status" value="1"/>
</dbReference>
<accession>A0A7J5TIL4</accession>